<sequence length="152" mass="17722">MDILTLIQHIKAKMKQKETHRQKNTSNINSLSNSQGLMKNLDKGIGINNKSQETSTVHRRYRTLVLITCCNLTYRLAQFSCGDCPRKGKKEKKNNNTRSQELIHSLSNPYQYIHISQPFISFNINNEIMEGKWRVLRFNGHQNKTFITQNNN</sequence>
<accession>A0A8Z3</accession>
<organism evidence="2">
    <name type="scientific">Ipomoea trifida</name>
    <name type="common">Morning glory</name>
    <dbReference type="NCBI Taxonomy" id="35884"/>
    <lineage>
        <taxon>Eukaryota</taxon>
        <taxon>Viridiplantae</taxon>
        <taxon>Streptophyta</taxon>
        <taxon>Embryophyta</taxon>
        <taxon>Tracheophyta</taxon>
        <taxon>Spermatophyta</taxon>
        <taxon>Magnoliopsida</taxon>
        <taxon>eudicotyledons</taxon>
        <taxon>Gunneridae</taxon>
        <taxon>Pentapetalae</taxon>
        <taxon>asterids</taxon>
        <taxon>lamiids</taxon>
        <taxon>Solanales</taxon>
        <taxon>Convolvulaceae</taxon>
        <taxon>Ipomoeeae</taxon>
        <taxon>Ipomoea</taxon>
    </lineage>
</organism>
<evidence type="ECO:0000256" key="1">
    <source>
        <dbReference type="SAM" id="MobiDB-lite"/>
    </source>
</evidence>
<dbReference type="EMBL" id="AB263748">
    <property type="protein sequence ID" value="BAF36298.1"/>
    <property type="molecule type" value="Genomic_DNA"/>
</dbReference>
<evidence type="ECO:0000313" key="2">
    <source>
        <dbReference type="EMBL" id="BAF36298.1"/>
    </source>
</evidence>
<name>A0A8Z3_IPOTF</name>
<proteinExistence type="predicted"/>
<protein>
    <submittedName>
        <fullName evidence="2">Uncharacterized protein</fullName>
    </submittedName>
</protein>
<feature type="region of interest" description="Disordered" evidence="1">
    <location>
        <begin position="16"/>
        <end position="35"/>
    </location>
</feature>
<dbReference type="AlphaFoldDB" id="A0A8Z3"/>
<reference evidence="2" key="1">
    <citation type="journal article" date="2007" name="Sex. Plant Reprod.">
        <title>Physical size of the S locus region defined by genetic recombination and genome sequencing in Ipomoea trifida, Convolvulaceae.</title>
        <authorList>
            <person name="Rahman M.H."/>
            <person name="Tsuchiya T."/>
            <person name="Suwabe K."/>
            <person name="Kohori J."/>
            <person name="Tomita R.N."/>
            <person name="Kagaya Y."/>
            <person name="Kobayashi I."/>
            <person name="Kakeda K."/>
            <person name="Kowyama Y."/>
        </authorList>
    </citation>
    <scope>NUCLEOTIDE SEQUENCE</scope>
</reference>
<feature type="compositionally biased region" description="Polar residues" evidence="1">
    <location>
        <begin position="24"/>
        <end position="35"/>
    </location>
</feature>